<gene>
    <name evidence="2" type="ORF">FB45DRAFT_1020309</name>
</gene>
<feature type="compositionally biased region" description="Basic and acidic residues" evidence="1">
    <location>
        <begin position="79"/>
        <end position="92"/>
    </location>
</feature>
<dbReference type="EMBL" id="JARKIF010000002">
    <property type="protein sequence ID" value="KAJ7648100.1"/>
    <property type="molecule type" value="Genomic_DNA"/>
</dbReference>
<proteinExistence type="predicted"/>
<reference evidence="2" key="1">
    <citation type="submission" date="2023-03" db="EMBL/GenBank/DDBJ databases">
        <title>Massive genome expansion in bonnet fungi (Mycena s.s.) driven by repeated elements and novel gene families across ecological guilds.</title>
        <authorList>
            <consortium name="Lawrence Berkeley National Laboratory"/>
            <person name="Harder C.B."/>
            <person name="Miyauchi S."/>
            <person name="Viragh M."/>
            <person name="Kuo A."/>
            <person name="Thoen E."/>
            <person name="Andreopoulos B."/>
            <person name="Lu D."/>
            <person name="Skrede I."/>
            <person name="Drula E."/>
            <person name="Henrissat B."/>
            <person name="Morin E."/>
            <person name="Kohler A."/>
            <person name="Barry K."/>
            <person name="LaButti K."/>
            <person name="Morin E."/>
            <person name="Salamov A."/>
            <person name="Lipzen A."/>
            <person name="Mereny Z."/>
            <person name="Hegedus B."/>
            <person name="Baldrian P."/>
            <person name="Stursova M."/>
            <person name="Weitz H."/>
            <person name="Taylor A."/>
            <person name="Grigoriev I.V."/>
            <person name="Nagy L.G."/>
            <person name="Martin F."/>
            <person name="Kauserud H."/>
        </authorList>
    </citation>
    <scope>NUCLEOTIDE SEQUENCE</scope>
    <source>
        <strain evidence="2">9284</strain>
    </source>
</reference>
<organism evidence="2 3">
    <name type="scientific">Roridomyces roridus</name>
    <dbReference type="NCBI Taxonomy" id="1738132"/>
    <lineage>
        <taxon>Eukaryota</taxon>
        <taxon>Fungi</taxon>
        <taxon>Dikarya</taxon>
        <taxon>Basidiomycota</taxon>
        <taxon>Agaricomycotina</taxon>
        <taxon>Agaricomycetes</taxon>
        <taxon>Agaricomycetidae</taxon>
        <taxon>Agaricales</taxon>
        <taxon>Marasmiineae</taxon>
        <taxon>Mycenaceae</taxon>
        <taxon>Roridomyces</taxon>
    </lineage>
</organism>
<name>A0AAD7CGQ7_9AGAR</name>
<evidence type="ECO:0000313" key="2">
    <source>
        <dbReference type="EMBL" id="KAJ7648100.1"/>
    </source>
</evidence>
<sequence length="160" mass="17364">MLLGPSPLSVAAQAARTSRQLGRMWNRCRVPFFSTLLALTSQALDRGDGQAVITHELAGRWRERELRMVFEQIHASQGKGDRVLPDSDDREASPSTPTLHLLRSPALREAGDNPHPWREVLPAASTSAIPHWTLISGSAEATAFGTEDIGGMDVGGSRQT</sequence>
<comment type="caution">
    <text evidence="2">The sequence shown here is derived from an EMBL/GenBank/DDBJ whole genome shotgun (WGS) entry which is preliminary data.</text>
</comment>
<dbReference type="Proteomes" id="UP001221142">
    <property type="component" value="Unassembled WGS sequence"/>
</dbReference>
<keyword evidence="3" id="KW-1185">Reference proteome</keyword>
<evidence type="ECO:0000313" key="3">
    <source>
        <dbReference type="Proteomes" id="UP001221142"/>
    </source>
</evidence>
<dbReference type="AlphaFoldDB" id="A0AAD7CGQ7"/>
<evidence type="ECO:0000256" key="1">
    <source>
        <dbReference type="SAM" id="MobiDB-lite"/>
    </source>
</evidence>
<accession>A0AAD7CGQ7</accession>
<feature type="region of interest" description="Disordered" evidence="1">
    <location>
        <begin position="76"/>
        <end position="101"/>
    </location>
</feature>
<protein>
    <submittedName>
        <fullName evidence="2">Uncharacterized protein</fullName>
    </submittedName>
</protein>